<protein>
    <submittedName>
        <fullName evidence="2">Uncharacterized protein</fullName>
    </submittedName>
</protein>
<evidence type="ECO:0000313" key="3">
    <source>
        <dbReference type="Proteomes" id="UP001295423"/>
    </source>
</evidence>
<organism evidence="2 3">
    <name type="scientific">Cylindrotheca closterium</name>
    <dbReference type="NCBI Taxonomy" id="2856"/>
    <lineage>
        <taxon>Eukaryota</taxon>
        <taxon>Sar</taxon>
        <taxon>Stramenopiles</taxon>
        <taxon>Ochrophyta</taxon>
        <taxon>Bacillariophyta</taxon>
        <taxon>Bacillariophyceae</taxon>
        <taxon>Bacillariophycidae</taxon>
        <taxon>Bacillariales</taxon>
        <taxon>Bacillariaceae</taxon>
        <taxon>Cylindrotheca</taxon>
    </lineage>
</organism>
<dbReference type="EMBL" id="CAKOGP040002114">
    <property type="protein sequence ID" value="CAJ1962577.1"/>
    <property type="molecule type" value="Genomic_DNA"/>
</dbReference>
<feature type="compositionally biased region" description="Acidic residues" evidence="1">
    <location>
        <begin position="27"/>
        <end position="37"/>
    </location>
</feature>
<reference evidence="2" key="1">
    <citation type="submission" date="2023-08" db="EMBL/GenBank/DDBJ databases">
        <authorList>
            <person name="Audoor S."/>
            <person name="Bilcke G."/>
        </authorList>
    </citation>
    <scope>NUCLEOTIDE SEQUENCE</scope>
</reference>
<evidence type="ECO:0000313" key="2">
    <source>
        <dbReference type="EMBL" id="CAJ1962577.1"/>
    </source>
</evidence>
<gene>
    <name evidence="2" type="ORF">CYCCA115_LOCUS19751</name>
</gene>
<dbReference type="Proteomes" id="UP001295423">
    <property type="component" value="Unassembled WGS sequence"/>
</dbReference>
<proteinExistence type="predicted"/>
<sequence>MVLKRSLKTHRELYRETLSNHNAPAKEDEDVEEEDAEIQTPVAHLDRTTHKPPNPPTLPTEILKAPTPMPRETDRPTSIQTRPTLATNTRSGFAANPALYVSANALQYLGNIPSWYYFCRPQSMTFHDLTTTLTPSYDLCPLLGLGHKFIPIPQYSNGPREVLRQFDRTTNQHNTNANPETETDTDRQYNHKMYVPSDWDPPRFTYPAIVQRRLNNFCNEILEEFVRRRGRSNLLPHQRRALQWAQTKDNFVIALTDKIWAFASLKNVNIYIEFVLCSQMSTPTLAFLMRKPYLLPLQFKLKF</sequence>
<evidence type="ECO:0000256" key="1">
    <source>
        <dbReference type="SAM" id="MobiDB-lite"/>
    </source>
</evidence>
<keyword evidence="3" id="KW-1185">Reference proteome</keyword>
<dbReference type="AlphaFoldDB" id="A0AAD2G4N2"/>
<accession>A0AAD2G4N2</accession>
<name>A0AAD2G4N2_9STRA</name>
<comment type="caution">
    <text evidence="2">The sequence shown here is derived from an EMBL/GenBank/DDBJ whole genome shotgun (WGS) entry which is preliminary data.</text>
</comment>
<feature type="region of interest" description="Disordered" evidence="1">
    <location>
        <begin position="14"/>
        <end position="79"/>
    </location>
</feature>